<dbReference type="Proteomes" id="UP000321129">
    <property type="component" value="Unassembled WGS sequence"/>
</dbReference>
<dbReference type="PROSITE" id="PS50987">
    <property type="entry name" value="HTH_ARSR_2"/>
    <property type="match status" value="1"/>
</dbReference>
<dbReference type="SUPFAM" id="SSF46785">
    <property type="entry name" value="Winged helix' DNA-binding domain"/>
    <property type="match status" value="1"/>
</dbReference>
<dbReference type="PRINTS" id="PR00778">
    <property type="entry name" value="HTHARSR"/>
</dbReference>
<keyword evidence="3" id="KW-0804">Transcription</keyword>
<dbReference type="InterPro" id="IPR051081">
    <property type="entry name" value="HTH_MetalResp_TranReg"/>
</dbReference>
<comment type="caution">
    <text evidence="5">The sequence shown here is derived from an EMBL/GenBank/DDBJ whole genome shotgun (WGS) entry which is preliminary data.</text>
</comment>
<dbReference type="SMART" id="SM00418">
    <property type="entry name" value="HTH_ARSR"/>
    <property type="match status" value="1"/>
</dbReference>
<dbReference type="AlphaFoldDB" id="A0A5C6UKJ1"/>
<gene>
    <name evidence="5" type="ORF">FSZ31_01150</name>
</gene>
<dbReference type="InterPro" id="IPR001845">
    <property type="entry name" value="HTH_ArsR_DNA-bd_dom"/>
</dbReference>
<dbReference type="GO" id="GO:0003700">
    <property type="term" value="F:DNA-binding transcription factor activity"/>
    <property type="evidence" value="ECO:0007669"/>
    <property type="project" value="InterPro"/>
</dbReference>
<dbReference type="OrthoDB" id="194599at2"/>
<feature type="domain" description="HTH arsR-type" evidence="4">
    <location>
        <begin position="7"/>
        <end position="102"/>
    </location>
</feature>
<protein>
    <submittedName>
        <fullName evidence="5">Helix-turn-helix transcriptional regulator</fullName>
    </submittedName>
</protein>
<accession>A0A5C6UKJ1</accession>
<organism evidence="5 6">
    <name type="scientific">Flavisphingopyxis soli</name>
    <dbReference type="NCBI Taxonomy" id="2601267"/>
    <lineage>
        <taxon>Bacteria</taxon>
        <taxon>Pseudomonadati</taxon>
        <taxon>Pseudomonadota</taxon>
        <taxon>Alphaproteobacteria</taxon>
        <taxon>Sphingomonadales</taxon>
        <taxon>Sphingopyxidaceae</taxon>
        <taxon>Flavisphingopyxis</taxon>
    </lineage>
</organism>
<dbReference type="Pfam" id="PF01022">
    <property type="entry name" value="HTH_5"/>
    <property type="match status" value="1"/>
</dbReference>
<evidence type="ECO:0000256" key="2">
    <source>
        <dbReference type="ARBA" id="ARBA00023125"/>
    </source>
</evidence>
<dbReference type="PANTHER" id="PTHR33154">
    <property type="entry name" value="TRANSCRIPTIONAL REGULATOR, ARSR FAMILY"/>
    <property type="match status" value="1"/>
</dbReference>
<evidence type="ECO:0000313" key="5">
    <source>
        <dbReference type="EMBL" id="TXC73397.1"/>
    </source>
</evidence>
<dbReference type="PANTHER" id="PTHR33154:SF28">
    <property type="entry name" value="HTH-TYPE TRANSCRIPTIONAL REGULATOR YGAV-RELATED"/>
    <property type="match status" value="1"/>
</dbReference>
<dbReference type="GO" id="GO:0003677">
    <property type="term" value="F:DNA binding"/>
    <property type="evidence" value="ECO:0007669"/>
    <property type="project" value="UniProtKB-KW"/>
</dbReference>
<evidence type="ECO:0000256" key="1">
    <source>
        <dbReference type="ARBA" id="ARBA00023015"/>
    </source>
</evidence>
<evidence type="ECO:0000259" key="4">
    <source>
        <dbReference type="PROSITE" id="PS50987"/>
    </source>
</evidence>
<proteinExistence type="predicted"/>
<dbReference type="RefSeq" id="WP_147121233.1">
    <property type="nucleotide sequence ID" value="NZ_VOPY01000001.1"/>
</dbReference>
<evidence type="ECO:0000256" key="3">
    <source>
        <dbReference type="ARBA" id="ARBA00023163"/>
    </source>
</evidence>
<evidence type="ECO:0000313" key="6">
    <source>
        <dbReference type="Proteomes" id="UP000321129"/>
    </source>
</evidence>
<dbReference type="CDD" id="cd00090">
    <property type="entry name" value="HTH_ARSR"/>
    <property type="match status" value="1"/>
</dbReference>
<keyword evidence="2" id="KW-0238">DNA-binding</keyword>
<dbReference type="InterPro" id="IPR036388">
    <property type="entry name" value="WH-like_DNA-bd_sf"/>
</dbReference>
<dbReference type="InterPro" id="IPR036390">
    <property type="entry name" value="WH_DNA-bd_sf"/>
</dbReference>
<keyword evidence="6" id="KW-1185">Reference proteome</keyword>
<dbReference type="EMBL" id="VOPY01000001">
    <property type="protein sequence ID" value="TXC73397.1"/>
    <property type="molecule type" value="Genomic_DNA"/>
</dbReference>
<reference evidence="5 6" key="1">
    <citation type="submission" date="2019-08" db="EMBL/GenBank/DDBJ databases">
        <title>Sphingorhabdus soil sp. nov., isolated from arctic soil.</title>
        <authorList>
            <person name="Liu Y."/>
        </authorList>
    </citation>
    <scope>NUCLEOTIDE SEQUENCE [LARGE SCALE GENOMIC DNA]</scope>
    <source>
        <strain evidence="5 6">D-2Q-5-6</strain>
    </source>
</reference>
<dbReference type="InterPro" id="IPR011991">
    <property type="entry name" value="ArsR-like_HTH"/>
</dbReference>
<dbReference type="Gene3D" id="1.10.10.10">
    <property type="entry name" value="Winged helix-like DNA-binding domain superfamily/Winged helix DNA-binding domain"/>
    <property type="match status" value="1"/>
</dbReference>
<keyword evidence="1" id="KW-0805">Transcription regulation</keyword>
<dbReference type="NCBIfam" id="NF033788">
    <property type="entry name" value="HTH_metalloreg"/>
    <property type="match status" value="1"/>
</dbReference>
<name>A0A5C6UKJ1_9SPHN</name>
<sequence length="105" mass="11442">MNTVLDDMTRHADVAADMLKALAHPARLLVLCHLVDAGELAAGELGVRAGLSQSAMSQHLAKLREQGLVETHRQGTVVRYRIADANAARLLALIHELYCHNEVKP</sequence>